<comment type="caution">
    <text evidence="2">The sequence shown here is derived from an EMBL/GenBank/DDBJ whole genome shotgun (WGS) entry which is preliminary data.</text>
</comment>
<reference evidence="2 3" key="1">
    <citation type="submission" date="2024-08" db="EMBL/GenBank/DDBJ databases">
        <title>Insights into the chromosomal genome structure of Flemingia macrophylla.</title>
        <authorList>
            <person name="Ding Y."/>
            <person name="Zhao Y."/>
            <person name="Bi W."/>
            <person name="Wu M."/>
            <person name="Zhao G."/>
            <person name="Gong Y."/>
            <person name="Li W."/>
            <person name="Zhang P."/>
        </authorList>
    </citation>
    <scope>NUCLEOTIDE SEQUENCE [LARGE SCALE GENOMIC DNA]</scope>
    <source>
        <strain evidence="2">DYQJB</strain>
        <tissue evidence="2">Leaf</tissue>
    </source>
</reference>
<gene>
    <name evidence="2" type="ORF">Fmac_017340</name>
</gene>
<name>A0ABD1M1U5_9FABA</name>
<evidence type="ECO:0000256" key="1">
    <source>
        <dbReference type="SAM" id="MobiDB-lite"/>
    </source>
</evidence>
<proteinExistence type="predicted"/>
<feature type="region of interest" description="Disordered" evidence="1">
    <location>
        <begin position="1"/>
        <end position="43"/>
    </location>
</feature>
<organism evidence="2 3">
    <name type="scientific">Flemingia macrophylla</name>
    <dbReference type="NCBI Taxonomy" id="520843"/>
    <lineage>
        <taxon>Eukaryota</taxon>
        <taxon>Viridiplantae</taxon>
        <taxon>Streptophyta</taxon>
        <taxon>Embryophyta</taxon>
        <taxon>Tracheophyta</taxon>
        <taxon>Spermatophyta</taxon>
        <taxon>Magnoliopsida</taxon>
        <taxon>eudicotyledons</taxon>
        <taxon>Gunneridae</taxon>
        <taxon>Pentapetalae</taxon>
        <taxon>rosids</taxon>
        <taxon>fabids</taxon>
        <taxon>Fabales</taxon>
        <taxon>Fabaceae</taxon>
        <taxon>Papilionoideae</taxon>
        <taxon>50 kb inversion clade</taxon>
        <taxon>NPAAA clade</taxon>
        <taxon>indigoferoid/millettioid clade</taxon>
        <taxon>Phaseoleae</taxon>
        <taxon>Flemingia</taxon>
    </lineage>
</organism>
<protein>
    <submittedName>
        <fullName evidence="2">Uncharacterized protein</fullName>
    </submittedName>
</protein>
<evidence type="ECO:0000313" key="2">
    <source>
        <dbReference type="EMBL" id="KAL2329759.1"/>
    </source>
</evidence>
<evidence type="ECO:0000313" key="3">
    <source>
        <dbReference type="Proteomes" id="UP001603857"/>
    </source>
</evidence>
<dbReference type="AlphaFoldDB" id="A0ABD1M1U5"/>
<accession>A0ABD1M1U5</accession>
<sequence length="267" mass="30312">MPPPPPPPTQARLTSRPPPTPAPATPSLTPGDLFSPPSTPAAPFLKRPPPARHHFIFCFTLCIWVSATPFPAKQREETMEPPMRQHSQRKFGLPVAFDSALIFWIHSELGELEGRISVKWMKTFKTDCTTVSLPFFPSSFIFPCFVHLNYVVAMILFRLAHSLSTKTLVAHYSLNLYLMSKIINMVRCLLATKLYPEFIKISVDRRHLLETTQVFEELTSLPNMCGAIDTTLVHLHSNPSNNPNTYCCHYRFPSLLLQLISNHKNIF</sequence>
<dbReference type="EMBL" id="JBGMDY010000006">
    <property type="protein sequence ID" value="KAL2329759.1"/>
    <property type="molecule type" value="Genomic_DNA"/>
</dbReference>
<dbReference type="Proteomes" id="UP001603857">
    <property type="component" value="Unassembled WGS sequence"/>
</dbReference>
<keyword evidence="3" id="KW-1185">Reference proteome</keyword>